<feature type="domain" description="ApeI dehydratase-like" evidence="2">
    <location>
        <begin position="447"/>
        <end position="540"/>
    </location>
</feature>
<dbReference type="InterPro" id="IPR020845">
    <property type="entry name" value="AMP-binding_CS"/>
</dbReference>
<dbReference type="Pfam" id="PF22818">
    <property type="entry name" value="ApeI-like"/>
    <property type="match status" value="1"/>
</dbReference>
<dbReference type="PROSITE" id="PS00455">
    <property type="entry name" value="AMP_BINDING"/>
    <property type="match status" value="1"/>
</dbReference>
<accession>A0ABY4E2M0</accession>
<feature type="domain" description="AMP-dependent synthetase/ligase" evidence="1">
    <location>
        <begin position="113"/>
        <end position="286"/>
    </location>
</feature>
<keyword evidence="4" id="KW-1185">Reference proteome</keyword>
<dbReference type="InterPro" id="IPR029069">
    <property type="entry name" value="HotDog_dom_sf"/>
</dbReference>
<dbReference type="SUPFAM" id="SSF54637">
    <property type="entry name" value="Thioesterase/thiol ester dehydrase-isomerase"/>
    <property type="match status" value="1"/>
</dbReference>
<evidence type="ECO:0000313" key="4">
    <source>
        <dbReference type="Proteomes" id="UP000832011"/>
    </source>
</evidence>
<gene>
    <name evidence="3" type="ORF">LVJ82_03285</name>
</gene>
<evidence type="ECO:0000259" key="1">
    <source>
        <dbReference type="Pfam" id="PF00501"/>
    </source>
</evidence>
<dbReference type="PANTHER" id="PTHR45398:SF1">
    <property type="entry name" value="ENZYME, PUTATIVE (JCVI)-RELATED"/>
    <property type="match status" value="1"/>
</dbReference>
<organism evidence="3 4">
    <name type="scientific">Vitreoscilla massiliensis</name>
    <dbReference type="NCBI Taxonomy" id="1689272"/>
    <lineage>
        <taxon>Bacteria</taxon>
        <taxon>Pseudomonadati</taxon>
        <taxon>Pseudomonadota</taxon>
        <taxon>Betaproteobacteria</taxon>
        <taxon>Neisseriales</taxon>
        <taxon>Neisseriaceae</taxon>
        <taxon>Vitreoscilla</taxon>
    </lineage>
</organism>
<dbReference type="PANTHER" id="PTHR45398">
    <property type="match status" value="1"/>
</dbReference>
<dbReference type="Gene3D" id="3.30.300.30">
    <property type="match status" value="1"/>
</dbReference>
<dbReference type="RefSeq" id="WP_058356073.1">
    <property type="nucleotide sequence ID" value="NZ_CABKVG010000008.1"/>
</dbReference>
<dbReference type="Gene3D" id="3.10.129.10">
    <property type="entry name" value="Hotdog Thioesterase"/>
    <property type="match status" value="1"/>
</dbReference>
<protein>
    <submittedName>
        <fullName evidence="3">AMP-binding protein</fullName>
    </submittedName>
</protein>
<dbReference type="EMBL" id="CP091511">
    <property type="protein sequence ID" value="UOO90026.1"/>
    <property type="molecule type" value="Genomic_DNA"/>
</dbReference>
<evidence type="ECO:0000259" key="2">
    <source>
        <dbReference type="Pfam" id="PF22818"/>
    </source>
</evidence>
<name>A0ABY4E2M0_9NEIS</name>
<dbReference type="Pfam" id="PF00501">
    <property type="entry name" value="AMP-binding"/>
    <property type="match status" value="1"/>
</dbReference>
<sequence length="552" mass="62858">MNTLIQHLHRARAATDTLAYLQAGSRSYADFYQAVSQHAQYLRTMPATAWALWCDDSYQFAVDFFALLLAGKTVVLPPNRITATVDSLAALDIHYWDSTEHSAAIQNHVADAWPELDWQQAPVVFYTSGSTGTPKRIERTFGQLQCEIDVLHALFPWPAHTTVFATVSHQHLFGLCYKILLPLQQGAAFVNEQSLYPEDLQRLYQHYQPDVSVLISSPAFLSRWQEPQAACKYLQVFSSGGPLPANVPTQLQRDIVEIFGSSESGGIAWRHAPQAWQVFPNVRIRVDDTQQLWLQTEHAHTPEWMATGDAARLLPEHSFELLGRLDRMVKLEEKRLSLDAIELPLRAHELIDDVHVCVLQNAGKQQLAAVCTLTETAWQQLREQGKYVFVQALKRSLRTHLESIAIPKRWRFVPELPRNSQSKLNRAAIVDMFALHKRPVSQVLHADEHHAELRLWFPPELQCFQGHFPGLPIYPGVAQLDLVQHHIRSLLLPEHVCTGVEQLKFQQPIRPYDEVTLQLQRSDAKVQFKLLRGDTPLASGRLYFEEAAHVQH</sequence>
<dbReference type="InterPro" id="IPR042099">
    <property type="entry name" value="ANL_N_sf"/>
</dbReference>
<evidence type="ECO:0000313" key="3">
    <source>
        <dbReference type="EMBL" id="UOO90026.1"/>
    </source>
</evidence>
<dbReference type="Proteomes" id="UP000832011">
    <property type="component" value="Chromosome"/>
</dbReference>
<dbReference type="InterPro" id="IPR054545">
    <property type="entry name" value="ApeI-like"/>
</dbReference>
<dbReference type="InterPro" id="IPR000873">
    <property type="entry name" value="AMP-dep_synth/lig_dom"/>
</dbReference>
<reference evidence="3 4" key="1">
    <citation type="journal article" date="2022" name="Res Sq">
        <title>Evolution of multicellular longitudinally dividing oral cavity symbionts (Neisseriaceae).</title>
        <authorList>
            <person name="Nyongesa S."/>
            <person name="Weber P."/>
            <person name="Bernet E."/>
            <person name="Pullido F."/>
            <person name="Nieckarz M."/>
            <person name="Delaby M."/>
            <person name="Nieves C."/>
            <person name="Viehboeck T."/>
            <person name="Krause N."/>
            <person name="Rivera-Millot A."/>
            <person name="Nakamura A."/>
            <person name="Vischer N."/>
            <person name="VanNieuwenhze M."/>
            <person name="Brun Y."/>
            <person name="Cava F."/>
            <person name="Bulgheresi S."/>
            <person name="Veyrier F."/>
        </authorList>
    </citation>
    <scope>NUCLEOTIDE SEQUENCE [LARGE SCALE GENOMIC DNA]</scope>
    <source>
        <strain evidence="3 4">SN4</strain>
    </source>
</reference>
<dbReference type="SUPFAM" id="SSF56801">
    <property type="entry name" value="Acetyl-CoA synthetase-like"/>
    <property type="match status" value="1"/>
</dbReference>
<dbReference type="Gene3D" id="3.40.50.12780">
    <property type="entry name" value="N-terminal domain of ligase-like"/>
    <property type="match status" value="1"/>
</dbReference>
<proteinExistence type="predicted"/>
<dbReference type="InterPro" id="IPR045851">
    <property type="entry name" value="AMP-bd_C_sf"/>
</dbReference>